<sequence>MSSVIEGKKKKKLTTEPAASISWQEKKDIADKEAEALEKEIEDLKAWTEMIDTMNDEQLREYLRNRPEELMTVKVQKGKPRKKVQRVRKSKAASASVGIMASVWKFHREEDGECSTKSDA</sequence>
<evidence type="ECO:0000256" key="1">
    <source>
        <dbReference type="SAM" id="Coils"/>
    </source>
</evidence>
<name>A0A9Q0G4W4_9ROSI</name>
<reference evidence="2" key="2">
    <citation type="journal article" date="2023" name="Plants (Basel)">
        <title>Annotation of the Turnera subulata (Passifloraceae) Draft Genome Reveals the S-Locus Evolved after the Divergence of Turneroideae from Passifloroideae in a Stepwise Manner.</title>
        <authorList>
            <person name="Henning P.M."/>
            <person name="Roalson E.H."/>
            <person name="Mir W."/>
            <person name="McCubbin A.G."/>
            <person name="Shore J.S."/>
        </authorList>
    </citation>
    <scope>NUCLEOTIDE SEQUENCE</scope>
    <source>
        <strain evidence="2">F60SS</strain>
    </source>
</reference>
<dbReference type="AlphaFoldDB" id="A0A9Q0G4W4"/>
<dbReference type="OrthoDB" id="777324at2759"/>
<feature type="coiled-coil region" evidence="1">
    <location>
        <begin position="20"/>
        <end position="57"/>
    </location>
</feature>
<dbReference type="Proteomes" id="UP001141552">
    <property type="component" value="Unassembled WGS sequence"/>
</dbReference>
<accession>A0A9Q0G4W4</accession>
<proteinExistence type="predicted"/>
<gene>
    <name evidence="2" type="ORF">Tsubulata_045334</name>
</gene>
<protein>
    <submittedName>
        <fullName evidence="2">Uncharacterized protein</fullName>
    </submittedName>
</protein>
<comment type="caution">
    <text evidence="2">The sequence shown here is derived from an EMBL/GenBank/DDBJ whole genome shotgun (WGS) entry which is preliminary data.</text>
</comment>
<keyword evidence="1" id="KW-0175">Coiled coil</keyword>
<reference evidence="2" key="1">
    <citation type="submission" date="2022-02" db="EMBL/GenBank/DDBJ databases">
        <authorList>
            <person name="Henning P.M."/>
            <person name="McCubbin A.G."/>
            <person name="Shore J.S."/>
        </authorList>
    </citation>
    <scope>NUCLEOTIDE SEQUENCE</scope>
    <source>
        <strain evidence="2">F60SS</strain>
        <tissue evidence="2">Leaves</tissue>
    </source>
</reference>
<evidence type="ECO:0000313" key="2">
    <source>
        <dbReference type="EMBL" id="KAJ4843648.1"/>
    </source>
</evidence>
<dbReference type="EMBL" id="JAKUCV010002186">
    <property type="protein sequence ID" value="KAJ4843648.1"/>
    <property type="molecule type" value="Genomic_DNA"/>
</dbReference>
<feature type="non-terminal residue" evidence="2">
    <location>
        <position position="120"/>
    </location>
</feature>
<keyword evidence="3" id="KW-1185">Reference proteome</keyword>
<organism evidence="2 3">
    <name type="scientific">Turnera subulata</name>
    <dbReference type="NCBI Taxonomy" id="218843"/>
    <lineage>
        <taxon>Eukaryota</taxon>
        <taxon>Viridiplantae</taxon>
        <taxon>Streptophyta</taxon>
        <taxon>Embryophyta</taxon>
        <taxon>Tracheophyta</taxon>
        <taxon>Spermatophyta</taxon>
        <taxon>Magnoliopsida</taxon>
        <taxon>eudicotyledons</taxon>
        <taxon>Gunneridae</taxon>
        <taxon>Pentapetalae</taxon>
        <taxon>rosids</taxon>
        <taxon>fabids</taxon>
        <taxon>Malpighiales</taxon>
        <taxon>Passifloraceae</taxon>
        <taxon>Turnera</taxon>
    </lineage>
</organism>
<evidence type="ECO:0000313" key="3">
    <source>
        <dbReference type="Proteomes" id="UP001141552"/>
    </source>
</evidence>